<evidence type="ECO:0000256" key="1">
    <source>
        <dbReference type="PROSITE-ProRule" id="PRU01005"/>
    </source>
</evidence>
<dbReference type="AlphaFoldDB" id="A0A7M5U894"/>
<sequence length="106" mass="12112">MASCKILCFIGIAVLLMENIGADRQREKVNCEEATQDKCENFLSWEEQCPKECEPHPNTCSFCRDKMYFCDDLKADSTACDDWEVKALCLKTCGECSCTKPRHEDL</sequence>
<feature type="disulfide bond" evidence="1">
    <location>
        <begin position="80"/>
        <end position="93"/>
    </location>
</feature>
<reference evidence="4" key="1">
    <citation type="submission" date="2021-01" db="UniProtKB">
        <authorList>
            <consortium name="EnsemblMetazoa"/>
        </authorList>
    </citation>
    <scope>IDENTIFICATION</scope>
</reference>
<organism evidence="4 5">
    <name type="scientific">Clytia hemisphaerica</name>
    <dbReference type="NCBI Taxonomy" id="252671"/>
    <lineage>
        <taxon>Eukaryota</taxon>
        <taxon>Metazoa</taxon>
        <taxon>Cnidaria</taxon>
        <taxon>Hydrozoa</taxon>
        <taxon>Hydroidolina</taxon>
        <taxon>Leptothecata</taxon>
        <taxon>Obeliida</taxon>
        <taxon>Clytiidae</taxon>
        <taxon>Clytia</taxon>
    </lineage>
</organism>
<comment type="caution">
    <text evidence="1">Lacks conserved residue(s) required for the propagation of feature annotation.</text>
</comment>
<dbReference type="InterPro" id="IPR003582">
    <property type="entry name" value="ShKT_dom"/>
</dbReference>
<dbReference type="GeneID" id="136797838"/>
<evidence type="ECO:0000259" key="3">
    <source>
        <dbReference type="PROSITE" id="PS51670"/>
    </source>
</evidence>
<evidence type="ECO:0000256" key="2">
    <source>
        <dbReference type="SAM" id="SignalP"/>
    </source>
</evidence>
<evidence type="ECO:0000313" key="5">
    <source>
        <dbReference type="Proteomes" id="UP000594262"/>
    </source>
</evidence>
<dbReference type="PROSITE" id="PS51670">
    <property type="entry name" value="SHKT"/>
    <property type="match status" value="1"/>
</dbReference>
<protein>
    <recommendedName>
        <fullName evidence="3">ShKT domain-containing protein</fullName>
    </recommendedName>
</protein>
<proteinExistence type="predicted"/>
<feature type="chain" id="PRO_5029626054" description="ShKT domain-containing protein" evidence="2">
    <location>
        <begin position="23"/>
        <end position="106"/>
    </location>
</feature>
<keyword evidence="2" id="KW-0732">Signal</keyword>
<feature type="domain" description="ShKT" evidence="3">
    <location>
        <begin position="63"/>
        <end position="98"/>
    </location>
</feature>
<dbReference type="EnsemblMetazoa" id="CLYHEMT007436.1">
    <property type="protein sequence ID" value="CLYHEMP007436.1"/>
    <property type="gene ID" value="CLYHEMG007436"/>
</dbReference>
<evidence type="ECO:0000313" key="4">
    <source>
        <dbReference type="EnsemblMetazoa" id="CLYHEMP007436.1"/>
    </source>
</evidence>
<dbReference type="RefSeq" id="XP_066910520.1">
    <property type="nucleotide sequence ID" value="XM_067054419.1"/>
</dbReference>
<accession>A0A7M5U894</accession>
<keyword evidence="1" id="KW-1015">Disulfide bond</keyword>
<keyword evidence="5" id="KW-1185">Reference proteome</keyword>
<name>A0A7M5U894_9CNID</name>
<dbReference type="Proteomes" id="UP000594262">
    <property type="component" value="Unplaced"/>
</dbReference>
<feature type="signal peptide" evidence="2">
    <location>
        <begin position="1"/>
        <end position="22"/>
    </location>
</feature>